<protein>
    <submittedName>
        <fullName evidence="8">Flocculation protein FLO11-like</fullName>
    </submittedName>
</protein>
<feature type="compositionally biased region" description="Low complexity" evidence="3">
    <location>
        <begin position="138"/>
        <end position="153"/>
    </location>
</feature>
<dbReference type="InterPro" id="IPR028871">
    <property type="entry name" value="BlueCu_1_BS"/>
</dbReference>
<evidence type="ECO:0000256" key="1">
    <source>
        <dbReference type="ARBA" id="ARBA00022723"/>
    </source>
</evidence>
<feature type="compositionally biased region" description="Low complexity" evidence="3">
    <location>
        <begin position="173"/>
        <end position="215"/>
    </location>
</feature>
<reference evidence="8" key="2">
    <citation type="submission" date="2025-08" db="UniProtKB">
        <authorList>
            <consortium name="RefSeq"/>
        </authorList>
    </citation>
    <scope>IDENTIFICATION</scope>
</reference>
<dbReference type="PROSITE" id="PS51485">
    <property type="entry name" value="PHYTOCYANIN"/>
    <property type="match status" value="2"/>
</dbReference>
<keyword evidence="7" id="KW-1185">Reference proteome</keyword>
<dbReference type="PROSITE" id="PS00196">
    <property type="entry name" value="COPPER_BLUE"/>
    <property type="match status" value="1"/>
</dbReference>
<dbReference type="RefSeq" id="XP_008242791.2">
    <property type="nucleotide sequence ID" value="XM_008244569.2"/>
</dbReference>
<reference evidence="7" key="1">
    <citation type="journal article" date="2012" name="Nat. Commun.">
        <title>The genome of Prunus mume.</title>
        <authorList>
            <person name="Zhang Q."/>
            <person name="Chen W."/>
            <person name="Sun L."/>
            <person name="Zhao F."/>
            <person name="Huang B."/>
            <person name="Yang W."/>
            <person name="Tao Y."/>
            <person name="Wang J."/>
            <person name="Yuan Z."/>
            <person name="Fan G."/>
            <person name="Xing Z."/>
            <person name="Han C."/>
            <person name="Pan H."/>
            <person name="Zhong X."/>
            <person name="Shi W."/>
            <person name="Liang X."/>
            <person name="Du D."/>
            <person name="Sun F."/>
            <person name="Xu Z."/>
            <person name="Hao R."/>
            <person name="Lv T."/>
            <person name="Lv Y."/>
            <person name="Zheng Z."/>
            <person name="Sun M."/>
            <person name="Luo L."/>
            <person name="Cai M."/>
            <person name="Gao Y."/>
            <person name="Wang J."/>
            <person name="Yin Y."/>
            <person name="Xu X."/>
            <person name="Cheng T."/>
            <person name="Wang J."/>
        </authorList>
    </citation>
    <scope>NUCLEOTIDE SEQUENCE [LARGE SCALE GENOMIC DNA]</scope>
</reference>
<dbReference type="InterPro" id="IPR039391">
    <property type="entry name" value="Phytocyanin-like"/>
</dbReference>
<dbReference type="InterPro" id="IPR008972">
    <property type="entry name" value="Cupredoxin"/>
</dbReference>
<dbReference type="CDD" id="cd04216">
    <property type="entry name" value="Phytocyanin"/>
    <property type="match status" value="1"/>
</dbReference>
<evidence type="ECO:0000259" key="6">
    <source>
        <dbReference type="PROSITE" id="PS51485"/>
    </source>
</evidence>
<dbReference type="Gene3D" id="2.60.40.420">
    <property type="entry name" value="Cupredoxins - blue copper proteins"/>
    <property type="match status" value="2"/>
</dbReference>
<feature type="chain" id="PRO_5045507662" evidence="5">
    <location>
        <begin position="33"/>
        <end position="431"/>
    </location>
</feature>
<dbReference type="GeneID" id="103341090"/>
<name>A0ABM0PQ26_PRUMU</name>
<evidence type="ECO:0000256" key="2">
    <source>
        <dbReference type="ARBA" id="ARBA00023008"/>
    </source>
</evidence>
<dbReference type="Proteomes" id="UP000694861">
    <property type="component" value="Linkage group LG8"/>
</dbReference>
<accession>A0ABM0PQ26</accession>
<sequence>MASKLVSHNVRAAVVVLVIAAAAALIIERAEAETHTVGGASGWTNTLAPEFYTSWAANHTFKVGDILVFEFTTGGHDVARLGKEAFDACNNTDLLSLPENQGPAKYSLNQTGDYYFICAFPGHCSQGQKLSIKVIATGPSAPAPAPHSEAPTTPTAPAPNSEPPKTPPPSPSPSSQAKTPSPSPSSQAETPPSEATTPSSSPPTTAATTAPPPSSASSLASAISTIFMSIAIALFYLLTQTQRLVGEILKKDMVANSMNVSNVLVLVIAAAVFTLHGTEAAQYTVGDELGWTIPPGGAATYASWAAKHSLVVSDILTFNFAVGEQDLALVTKEDFDACNTSDPLFVFQDPGDFIFESEGMYYLTCTFAGHCAKGQKIALYFAPSGGSPSPSPAASQSQSQSQSAGDAATVKFVSKKEYGFKKLLPVTMKSL</sequence>
<dbReference type="InterPro" id="IPR003245">
    <property type="entry name" value="Phytocyanin_dom"/>
</dbReference>
<evidence type="ECO:0000256" key="3">
    <source>
        <dbReference type="SAM" id="MobiDB-lite"/>
    </source>
</evidence>
<keyword evidence="4" id="KW-0472">Membrane</keyword>
<keyword evidence="5" id="KW-0732">Signal</keyword>
<feature type="transmembrane region" description="Helical" evidence="4">
    <location>
        <begin position="219"/>
        <end position="238"/>
    </location>
</feature>
<dbReference type="PANTHER" id="PTHR33021:SF494">
    <property type="entry name" value="BLUE COPPER PROTEIN"/>
    <property type="match status" value="1"/>
</dbReference>
<organism evidence="7 8">
    <name type="scientific">Prunus mume</name>
    <name type="common">Japanese apricot</name>
    <name type="synonym">Armeniaca mume</name>
    <dbReference type="NCBI Taxonomy" id="102107"/>
    <lineage>
        <taxon>Eukaryota</taxon>
        <taxon>Viridiplantae</taxon>
        <taxon>Streptophyta</taxon>
        <taxon>Embryophyta</taxon>
        <taxon>Tracheophyta</taxon>
        <taxon>Spermatophyta</taxon>
        <taxon>Magnoliopsida</taxon>
        <taxon>eudicotyledons</taxon>
        <taxon>Gunneridae</taxon>
        <taxon>Pentapetalae</taxon>
        <taxon>rosids</taxon>
        <taxon>fabids</taxon>
        <taxon>Rosales</taxon>
        <taxon>Rosaceae</taxon>
        <taxon>Amygdaloideae</taxon>
        <taxon>Amygdaleae</taxon>
        <taxon>Prunus</taxon>
    </lineage>
</organism>
<feature type="region of interest" description="Disordered" evidence="3">
    <location>
        <begin position="138"/>
        <end position="215"/>
    </location>
</feature>
<evidence type="ECO:0000313" key="8">
    <source>
        <dbReference type="RefSeq" id="XP_008242791.2"/>
    </source>
</evidence>
<evidence type="ECO:0000256" key="5">
    <source>
        <dbReference type="SAM" id="SignalP"/>
    </source>
</evidence>
<evidence type="ECO:0000256" key="4">
    <source>
        <dbReference type="SAM" id="Phobius"/>
    </source>
</evidence>
<dbReference type="Pfam" id="PF02298">
    <property type="entry name" value="Cu_bind_like"/>
    <property type="match status" value="2"/>
</dbReference>
<feature type="domain" description="Phytocyanin" evidence="6">
    <location>
        <begin position="281"/>
        <end position="383"/>
    </location>
</feature>
<keyword evidence="4" id="KW-0812">Transmembrane</keyword>
<feature type="transmembrane region" description="Helical" evidence="4">
    <location>
        <begin position="259"/>
        <end position="277"/>
    </location>
</feature>
<keyword evidence="4" id="KW-1133">Transmembrane helix</keyword>
<dbReference type="PANTHER" id="PTHR33021">
    <property type="entry name" value="BLUE COPPER PROTEIN"/>
    <property type="match status" value="1"/>
</dbReference>
<feature type="signal peptide" evidence="5">
    <location>
        <begin position="1"/>
        <end position="32"/>
    </location>
</feature>
<feature type="compositionally biased region" description="Pro residues" evidence="3">
    <location>
        <begin position="154"/>
        <end position="172"/>
    </location>
</feature>
<keyword evidence="1" id="KW-0479">Metal-binding</keyword>
<keyword evidence="2" id="KW-0186">Copper</keyword>
<dbReference type="SUPFAM" id="SSF49503">
    <property type="entry name" value="Cupredoxins"/>
    <property type="match status" value="2"/>
</dbReference>
<feature type="domain" description="Phytocyanin" evidence="6">
    <location>
        <begin position="33"/>
        <end position="136"/>
    </location>
</feature>
<proteinExistence type="predicted"/>
<gene>
    <name evidence="8" type="primary">LOC103341090</name>
</gene>
<evidence type="ECO:0000313" key="7">
    <source>
        <dbReference type="Proteomes" id="UP000694861"/>
    </source>
</evidence>